<evidence type="ECO:0000313" key="2">
    <source>
        <dbReference type="Proteomes" id="UP000805193"/>
    </source>
</evidence>
<protein>
    <submittedName>
        <fullName evidence="1">Uncharacterized protein</fullName>
    </submittedName>
</protein>
<gene>
    <name evidence="1" type="ORF">HPB47_012198</name>
</gene>
<evidence type="ECO:0000313" key="1">
    <source>
        <dbReference type="EMBL" id="KAG0410675.1"/>
    </source>
</evidence>
<accession>A0AC60NUB7</accession>
<organism evidence="1 2">
    <name type="scientific">Ixodes persulcatus</name>
    <name type="common">Taiga tick</name>
    <dbReference type="NCBI Taxonomy" id="34615"/>
    <lineage>
        <taxon>Eukaryota</taxon>
        <taxon>Metazoa</taxon>
        <taxon>Ecdysozoa</taxon>
        <taxon>Arthropoda</taxon>
        <taxon>Chelicerata</taxon>
        <taxon>Arachnida</taxon>
        <taxon>Acari</taxon>
        <taxon>Parasitiformes</taxon>
        <taxon>Ixodida</taxon>
        <taxon>Ixodoidea</taxon>
        <taxon>Ixodidae</taxon>
        <taxon>Ixodinae</taxon>
        <taxon>Ixodes</taxon>
    </lineage>
</organism>
<name>A0AC60NUB7_IXOPE</name>
<comment type="caution">
    <text evidence="1">The sequence shown here is derived from an EMBL/GenBank/DDBJ whole genome shotgun (WGS) entry which is preliminary data.</text>
</comment>
<dbReference type="EMBL" id="JABSTQ010011499">
    <property type="protein sequence ID" value="KAG0410675.1"/>
    <property type="molecule type" value="Genomic_DNA"/>
</dbReference>
<reference evidence="1 2" key="1">
    <citation type="journal article" date="2020" name="Cell">
        <title>Large-Scale Comparative Analyses of Tick Genomes Elucidate Their Genetic Diversity and Vector Capacities.</title>
        <authorList>
            <consortium name="Tick Genome and Microbiome Consortium (TIGMIC)"/>
            <person name="Jia N."/>
            <person name="Wang J."/>
            <person name="Shi W."/>
            <person name="Du L."/>
            <person name="Sun Y."/>
            <person name="Zhan W."/>
            <person name="Jiang J.F."/>
            <person name="Wang Q."/>
            <person name="Zhang B."/>
            <person name="Ji P."/>
            <person name="Bell-Sakyi L."/>
            <person name="Cui X.M."/>
            <person name="Yuan T.T."/>
            <person name="Jiang B.G."/>
            <person name="Yang W.F."/>
            <person name="Lam T.T."/>
            <person name="Chang Q.C."/>
            <person name="Ding S.J."/>
            <person name="Wang X.J."/>
            <person name="Zhu J.G."/>
            <person name="Ruan X.D."/>
            <person name="Zhao L."/>
            <person name="Wei J.T."/>
            <person name="Ye R.Z."/>
            <person name="Que T.C."/>
            <person name="Du C.H."/>
            <person name="Zhou Y.H."/>
            <person name="Cheng J.X."/>
            <person name="Dai P.F."/>
            <person name="Guo W.B."/>
            <person name="Han X.H."/>
            <person name="Huang E.J."/>
            <person name="Li L.F."/>
            <person name="Wei W."/>
            <person name="Gao Y.C."/>
            <person name="Liu J.Z."/>
            <person name="Shao H.Z."/>
            <person name="Wang X."/>
            <person name="Wang C.C."/>
            <person name="Yang T.C."/>
            <person name="Huo Q.B."/>
            <person name="Li W."/>
            <person name="Chen H.Y."/>
            <person name="Chen S.E."/>
            <person name="Zhou L.G."/>
            <person name="Ni X.B."/>
            <person name="Tian J.H."/>
            <person name="Sheng Y."/>
            <person name="Liu T."/>
            <person name="Pan Y.S."/>
            <person name="Xia L.Y."/>
            <person name="Li J."/>
            <person name="Zhao F."/>
            <person name="Cao W.C."/>
        </authorList>
    </citation>
    <scope>NUCLEOTIDE SEQUENCE [LARGE SCALE GENOMIC DNA]</scope>
    <source>
        <strain evidence="1">Iper-2018</strain>
    </source>
</reference>
<dbReference type="Proteomes" id="UP000805193">
    <property type="component" value="Unassembled WGS sequence"/>
</dbReference>
<sequence>MCQRITLSRTRMEKPRDLPLRVLCLKCGRGPPSASLMRQLLGLPTTLDSVVTGDHCEVAVFEEPYDEAHLTVRTERTPKESFGHLVLKWCNLDTWQQLLNRGASKTFTVPEWLLASEELETHCSPYDAVVAMEHKEVPITSFALGGFLGYNTFVEHFDSCYAPIEGSRITQVNAHFEHCYNVLYLYFVDSRKKEPSKRYRLMVRYSSICRMVFCKTSAQSTTVYIHLLHSPLLYRVCSGNPDGEYLAQFEVSENTAWDRAVEFGEGPSRCGVDVLGKSRVLRLTFSSWKHWDALSNLVLRTRSSAEVFYAAIKELRARDARVVPRPNVADYGCTYAMLSVWSGSFQVADELALDVEGCRETLRKLTWMVQECPRALEEALFEIYFSLSQGKFVRFLNALETLYVKYRTHRLRNDAFTGSVIAQEHPHHMVKVRKVVLTPTKKIYLPPQLVCKSRLLQHFDPEHALRVVVRDDDCKLVSFSLGACKDAFLSVVIKPQLSSGIKIGGRRFLFLGCSTSQLRNHGVWFYARDAVGRTADLIRQGIGDLSSIRSVPKLMARMGQAFSQSLGFVTVPRQYTAVEADVRCRAPPGASAAALAEAAKRDYIFSDGIGRISPALMRKVYRALELEDGEEPCAVQIRYGGCKGMLLVDPTMAGRRIVFRTSMCKFPSDHEDLYVLKTSKPRVLYLNRPMITILEQSGIRAKAFLALQNRVLDSFINSMLDAHEAAHVLCGYCALRLPYKELAGVGVDLTVEPFFRGLIRAVNRKVLKDLKTKARILVPPEKGRTMFGVLDETDTLEYGQVFVQYSNDMFRYKATDPATILKGDVIVTKNPCMHPGDIRRLTAVDVPRLHHVRDCIVFPAKGERPHPDEMSGSDLDGDEYSVLWYEDLIFRNNCSPMHYYSDPPKERKAPIEVQDMIDFFCQYIKGDKIGLIANAHLVWADMLDGGINSRRCRDLARKCAVNLDFAKRGDLKGFQNSEKPPMYPDFMEKLDTKNTYCSKKVLGQLYRNCKKVELSTECLEVVEDSLPDPRLLLDGREEFTESARTSYRRYAMKIRALLKSYGIECESEALSGAVSKFNKYVKEKNDPTDVAMVLESQVEHVVRRTRAEFFAGDQDLTHLMRKASAWYQVTYELQGSEGGVQSFPWVVSDLLMRILVDCFSSCVPSPVPRQSFGERLSALLLSQTPSENLDVQLLNNLLKLMYDWIDSSREFLFVKEAQELSMYKGIMREACVKVSRSLSRDVQPHKLVILCLRFACAWCLKIFQGGSNGELISKECRRRYRLGHLALITLNRLSVSGNLAYLRTAPRGCPTTELIRIYIDKEDDEFFLILRRYEDVFASIIMDWSGLRKDRLEEWFLQLMVTGSRWALERLKEIVVYPSFREVLSLVFKREIAQQ</sequence>
<keyword evidence="2" id="KW-1185">Reference proteome</keyword>
<proteinExistence type="predicted"/>